<organism evidence="1 2">
    <name type="scientific">Paenibacillus melissococcoides</name>
    <dbReference type="NCBI Taxonomy" id="2912268"/>
    <lineage>
        <taxon>Bacteria</taxon>
        <taxon>Bacillati</taxon>
        <taxon>Bacillota</taxon>
        <taxon>Bacilli</taxon>
        <taxon>Bacillales</taxon>
        <taxon>Paenibacillaceae</taxon>
        <taxon>Paenibacillus</taxon>
    </lineage>
</organism>
<name>A0ABN8TXM0_9BACL</name>
<evidence type="ECO:0000313" key="2">
    <source>
        <dbReference type="Proteomes" id="UP001154322"/>
    </source>
</evidence>
<sequence length="72" mass="8779">MTAKSSKMFSKRLLIWFRLHKRLLADADYKMPAIYKTLQEREIRPVLPYVRPQTKEGFFKKHESVYNEHYDC</sequence>
<comment type="caution">
    <text evidence="1">The sequence shown here is derived from an EMBL/GenBank/DDBJ whole genome shotgun (WGS) entry which is preliminary data.</text>
</comment>
<reference evidence="1" key="1">
    <citation type="submission" date="2022-06" db="EMBL/GenBank/DDBJ databases">
        <authorList>
            <person name="Dietemann V."/>
            <person name="Ory F."/>
            <person name="Dainat B."/>
            <person name="Oberhansli S."/>
        </authorList>
    </citation>
    <scope>NUCLEOTIDE SEQUENCE</scope>
    <source>
        <strain evidence="1">Ena-SAMPLE-TAB-26-04-2022-14:26:32:270-5432</strain>
    </source>
</reference>
<dbReference type="EMBL" id="CALYLO010000001">
    <property type="protein sequence ID" value="CAH8243420.1"/>
    <property type="molecule type" value="Genomic_DNA"/>
</dbReference>
<accession>A0ABN8TXM0</accession>
<protein>
    <recommendedName>
        <fullName evidence="3">Transposase DDE domain-containing protein</fullName>
    </recommendedName>
</protein>
<evidence type="ECO:0000313" key="1">
    <source>
        <dbReference type="EMBL" id="CAH8243420.1"/>
    </source>
</evidence>
<keyword evidence="2" id="KW-1185">Reference proteome</keyword>
<gene>
    <name evidence="1" type="ORF">WJ0W_000660</name>
</gene>
<evidence type="ECO:0008006" key="3">
    <source>
        <dbReference type="Google" id="ProtNLM"/>
    </source>
</evidence>
<dbReference type="RefSeq" id="WP_213425866.1">
    <property type="nucleotide sequence ID" value="NZ_AP031292.1"/>
</dbReference>
<dbReference type="Proteomes" id="UP001154322">
    <property type="component" value="Unassembled WGS sequence"/>
</dbReference>
<proteinExistence type="predicted"/>